<dbReference type="EC" id="2.7.8.33" evidence="12"/>
<dbReference type="GO" id="GO:0000287">
    <property type="term" value="F:magnesium ion binding"/>
    <property type="evidence" value="ECO:0007669"/>
    <property type="project" value="InterPro"/>
</dbReference>
<dbReference type="NCBIfam" id="TIGR02380">
    <property type="entry name" value="ECA_wecA"/>
    <property type="match status" value="1"/>
</dbReference>
<dbReference type="InterPro" id="IPR018480">
    <property type="entry name" value="PNAcMuramoyl-5peptid_Trfase_CS"/>
</dbReference>
<comment type="cofactor">
    <cofactor evidence="12">
        <name>Mn(2+)</name>
        <dbReference type="ChEBI" id="CHEBI:29035"/>
    </cofactor>
</comment>
<keyword evidence="3 12" id="KW-0997">Cell inner membrane</keyword>
<dbReference type="GO" id="GO:0036380">
    <property type="term" value="F:UDP-N-acetylglucosamine-undecaprenyl-phosphate N-acetylglucosaminephosphotransferase activity"/>
    <property type="evidence" value="ECO:0007669"/>
    <property type="project" value="UniProtKB-UniRule"/>
</dbReference>
<accession>A0A411PEG3</accession>
<keyword evidence="9 12" id="KW-1133">Transmembrane helix</keyword>
<dbReference type="Proteomes" id="UP000291106">
    <property type="component" value="Chromosome"/>
</dbReference>
<feature type="transmembrane region" description="Helical" evidence="12">
    <location>
        <begin position="316"/>
        <end position="343"/>
    </location>
</feature>
<dbReference type="PANTHER" id="PTHR22926">
    <property type="entry name" value="PHOSPHO-N-ACETYLMURAMOYL-PENTAPEPTIDE-TRANSFERASE"/>
    <property type="match status" value="1"/>
</dbReference>
<dbReference type="PANTHER" id="PTHR22926:SF3">
    <property type="entry name" value="UNDECAPRENYL-PHOSPHATE ALPHA-N-ACETYLGLUCOSAMINYL 1-PHOSPHATE TRANSFERASE"/>
    <property type="match status" value="1"/>
</dbReference>
<dbReference type="GO" id="GO:0009276">
    <property type="term" value="C:Gram-negative-bacterium-type cell wall"/>
    <property type="evidence" value="ECO:0007669"/>
    <property type="project" value="InterPro"/>
</dbReference>
<keyword evidence="5 12" id="KW-0808">Transferase</keyword>
<dbReference type="UniPathway" id="UPA00281"/>
<dbReference type="RefSeq" id="WP_130597858.1">
    <property type="nucleotide sequence ID" value="NZ_CP036200.1"/>
</dbReference>
<dbReference type="CDD" id="cd06853">
    <property type="entry name" value="GT_WecA_like"/>
    <property type="match status" value="1"/>
</dbReference>
<comment type="function">
    <text evidence="12">Catalyzes the transfer of the GlcNAc-1-phosphate moiety from UDP-GlcNAc onto the carrier lipid undecaprenyl phosphate (C55-P), yielding GlcNAc-pyrophosphoryl-undecaprenyl (GlcNAc-PP-C55).</text>
</comment>
<evidence type="ECO:0000256" key="3">
    <source>
        <dbReference type="ARBA" id="ARBA00022519"/>
    </source>
</evidence>
<comment type="subcellular location">
    <subcellularLocation>
        <location evidence="12">Cell inner membrane</location>
        <topology evidence="12">Multi-pass membrane protein</topology>
    </subcellularLocation>
    <subcellularLocation>
        <location evidence="1">Cell membrane</location>
        <topology evidence="1">Multi-pass membrane protein</topology>
    </subcellularLocation>
</comment>
<comment type="cofactor">
    <cofactor evidence="12 13">
        <name>Mg(2+)</name>
        <dbReference type="ChEBI" id="CHEBI:18420"/>
    </cofactor>
</comment>
<feature type="transmembrane region" description="Helical" evidence="12">
    <location>
        <begin position="98"/>
        <end position="118"/>
    </location>
</feature>
<evidence type="ECO:0000256" key="2">
    <source>
        <dbReference type="ARBA" id="ARBA00022475"/>
    </source>
</evidence>
<dbReference type="GO" id="GO:0030145">
    <property type="term" value="F:manganese ion binding"/>
    <property type="evidence" value="ECO:0007669"/>
    <property type="project" value="InterPro"/>
</dbReference>
<keyword evidence="2 12" id="KW-1003">Cell membrane</keyword>
<name>A0A411PEG3_9GAMM</name>
<proteinExistence type="inferred from homology"/>
<dbReference type="GO" id="GO:0016757">
    <property type="term" value="F:glycosyltransferase activity"/>
    <property type="evidence" value="ECO:0007669"/>
    <property type="project" value="UniProtKB-KW"/>
</dbReference>
<evidence type="ECO:0000256" key="5">
    <source>
        <dbReference type="ARBA" id="ARBA00022679"/>
    </source>
</evidence>
<evidence type="ECO:0000256" key="11">
    <source>
        <dbReference type="ARBA" id="ARBA00023211"/>
    </source>
</evidence>
<comment type="similarity">
    <text evidence="12">Belongs to the glycosyltransferase 4 family. WecA subfamily.</text>
</comment>
<feature type="binding site" evidence="13">
    <location>
        <position position="150"/>
    </location>
    <ligand>
        <name>Mg(2+)</name>
        <dbReference type="ChEBI" id="CHEBI:18420"/>
    </ligand>
</feature>
<dbReference type="GO" id="GO:0009243">
    <property type="term" value="P:O antigen biosynthetic process"/>
    <property type="evidence" value="ECO:0007669"/>
    <property type="project" value="UniProtKB-UniRule"/>
</dbReference>
<keyword evidence="15" id="KW-1185">Reference proteome</keyword>
<dbReference type="EMBL" id="CP036200">
    <property type="protein sequence ID" value="QBF81884.1"/>
    <property type="molecule type" value="Genomic_DNA"/>
</dbReference>
<keyword evidence="11 12" id="KW-0464">Manganese</keyword>
<feature type="transmembrane region" description="Helical" evidence="12">
    <location>
        <begin position="237"/>
        <end position="259"/>
    </location>
</feature>
<dbReference type="AlphaFoldDB" id="A0A411PEG3"/>
<evidence type="ECO:0000313" key="15">
    <source>
        <dbReference type="Proteomes" id="UP000291106"/>
    </source>
</evidence>
<feature type="transmembrane region" description="Helical" evidence="12">
    <location>
        <begin position="46"/>
        <end position="64"/>
    </location>
</feature>
<dbReference type="KEGG" id="smai:EXU30_03605"/>
<dbReference type="InterPro" id="IPR012750">
    <property type="entry name" value="ECA_WecA-rel"/>
</dbReference>
<evidence type="ECO:0000256" key="13">
    <source>
        <dbReference type="PIRSR" id="PIRSR600715-1"/>
    </source>
</evidence>
<gene>
    <name evidence="12 14" type="primary">wecA</name>
    <name evidence="14" type="ORF">EXU30_03605</name>
</gene>
<keyword evidence="13" id="KW-0479">Metal-binding</keyword>
<feature type="transmembrane region" description="Helical" evidence="12">
    <location>
        <begin position="157"/>
        <end position="175"/>
    </location>
</feature>
<keyword evidence="7 12" id="KW-0460">Magnesium</keyword>
<dbReference type="GO" id="GO:0005886">
    <property type="term" value="C:plasma membrane"/>
    <property type="evidence" value="ECO:0007669"/>
    <property type="project" value="UniProtKB-SubCell"/>
</dbReference>
<dbReference type="Pfam" id="PF00953">
    <property type="entry name" value="Glycos_transf_4"/>
    <property type="match status" value="1"/>
</dbReference>
<feature type="transmembrane region" description="Helical" evidence="12">
    <location>
        <begin position="6"/>
        <end position="25"/>
    </location>
</feature>
<protein>
    <recommendedName>
        <fullName evidence="12">Undecaprenyl-phosphate alpha-N-acetylglucosaminyl 1-phosphate transferase</fullName>
        <ecNumber evidence="12">2.7.8.33</ecNumber>
    </recommendedName>
    <alternativeName>
        <fullName evidence="12">UDP-GlcNAc:undecaprenyl-phosphate GlcNAc-1-phosphate transferase</fullName>
    </alternativeName>
    <alternativeName>
        <fullName evidence="12">Undecaprenyl-phosphate GlcNAc-1-phosphate transferase</fullName>
    </alternativeName>
</protein>
<sequence length="347" mass="38736">MDYFIPLLSSFIIAFTTIRLCKPIAIRTGLVDSPNARKIHVGEVPLVGGFGIFISILTASMLFIDNSRHLNLYLIASALILFLGTLDDRYDLSVRVRLVSQVIVSSLIIFGTEIHLTSLGNLFGVFEIQLGYIGALVTVVGIIAGINAFNMIDGIDGLAGSTSIITFCSLAYLFADSANELFLLPVLFIAALAAYLMFNLGLHRSLSKVFMGDSGNMLIGLTIVWLMVIGVQSEQQYLRPVTALYLIAIPLMDMAAIMIRRVKRGVSPFKADREHLHHIFERAGYSRKQTLCIISLMSVFFAVIGCWSEVEQVPEWIMFFTFLIVFAMYNWALQNIWTILTWLRKKS</sequence>
<dbReference type="OrthoDB" id="9783652at2"/>
<organism evidence="14 15">
    <name type="scientific">Shewanella maritima</name>
    <dbReference type="NCBI Taxonomy" id="2520507"/>
    <lineage>
        <taxon>Bacteria</taxon>
        <taxon>Pseudomonadati</taxon>
        <taxon>Pseudomonadota</taxon>
        <taxon>Gammaproteobacteria</taxon>
        <taxon>Alteromonadales</taxon>
        <taxon>Shewanellaceae</taxon>
        <taxon>Shewanella</taxon>
    </lineage>
</organism>
<dbReference type="InterPro" id="IPR000715">
    <property type="entry name" value="Glycosyl_transferase_4"/>
</dbReference>
<reference evidence="14 15" key="1">
    <citation type="submission" date="2019-02" db="EMBL/GenBank/DDBJ databases">
        <title>Shewanella sp. D4-2 isolated from Dokdo Island.</title>
        <authorList>
            <person name="Baek K."/>
        </authorList>
    </citation>
    <scope>NUCLEOTIDE SEQUENCE [LARGE SCALE GENOMIC DNA]</scope>
    <source>
        <strain evidence="14 15">D4-2</strain>
    </source>
</reference>
<keyword evidence="8 12" id="KW-0448">Lipopolysaccharide biosynthesis</keyword>
<evidence type="ECO:0000313" key="14">
    <source>
        <dbReference type="EMBL" id="QBF81884.1"/>
    </source>
</evidence>
<feature type="transmembrane region" description="Helical" evidence="12">
    <location>
        <begin position="181"/>
        <end position="202"/>
    </location>
</feature>
<keyword evidence="4 12" id="KW-0328">Glycosyltransferase</keyword>
<feature type="transmembrane region" description="Helical" evidence="12">
    <location>
        <begin position="214"/>
        <end position="231"/>
    </location>
</feature>
<dbReference type="GO" id="GO:0044038">
    <property type="term" value="P:cell wall macromolecule biosynthetic process"/>
    <property type="evidence" value="ECO:0007669"/>
    <property type="project" value="TreeGrafter"/>
</dbReference>
<evidence type="ECO:0000256" key="8">
    <source>
        <dbReference type="ARBA" id="ARBA00022985"/>
    </source>
</evidence>
<evidence type="ECO:0000256" key="10">
    <source>
        <dbReference type="ARBA" id="ARBA00023136"/>
    </source>
</evidence>
<comment type="pathway">
    <text evidence="12">Bacterial outer membrane biogenesis; LPS O-antigen biosynthesis.</text>
</comment>
<keyword evidence="10 12" id="KW-0472">Membrane</keyword>
<evidence type="ECO:0000256" key="4">
    <source>
        <dbReference type="ARBA" id="ARBA00022676"/>
    </source>
</evidence>
<evidence type="ECO:0000256" key="9">
    <source>
        <dbReference type="ARBA" id="ARBA00022989"/>
    </source>
</evidence>
<evidence type="ECO:0000256" key="7">
    <source>
        <dbReference type="ARBA" id="ARBA00022842"/>
    </source>
</evidence>
<evidence type="ECO:0000256" key="1">
    <source>
        <dbReference type="ARBA" id="ARBA00004651"/>
    </source>
</evidence>
<evidence type="ECO:0000256" key="12">
    <source>
        <dbReference type="HAMAP-Rule" id="MF_02030"/>
    </source>
</evidence>
<comment type="catalytic activity">
    <reaction evidence="12">
        <text>di-trans,octa-cis-undecaprenyl phosphate + UDP-N-acetyl-alpha-D-glucosamine = N-acetyl-alpha-D-glucosaminyl-di-trans,octa-cis-undecaprenyl diphosphate + UMP</text>
        <dbReference type="Rhea" id="RHEA:28090"/>
        <dbReference type="ChEBI" id="CHEBI:57705"/>
        <dbReference type="ChEBI" id="CHEBI:57865"/>
        <dbReference type="ChEBI" id="CHEBI:60392"/>
        <dbReference type="ChEBI" id="CHEBI:62959"/>
        <dbReference type="EC" id="2.7.8.33"/>
    </reaction>
</comment>
<dbReference type="PROSITE" id="PS01348">
    <property type="entry name" value="MRAY_2"/>
    <property type="match status" value="1"/>
</dbReference>
<feature type="transmembrane region" description="Helical" evidence="12">
    <location>
        <begin position="291"/>
        <end position="310"/>
    </location>
</feature>
<dbReference type="HAMAP" id="MF_02030">
    <property type="entry name" value="WecA_Gammaproteo"/>
    <property type="match status" value="1"/>
</dbReference>
<evidence type="ECO:0000256" key="6">
    <source>
        <dbReference type="ARBA" id="ARBA00022692"/>
    </source>
</evidence>
<keyword evidence="6 12" id="KW-0812">Transmembrane</keyword>
<feature type="transmembrane region" description="Helical" evidence="12">
    <location>
        <begin position="70"/>
        <end position="86"/>
    </location>
</feature>
<feature type="binding site" evidence="13">
    <location>
        <position position="213"/>
    </location>
    <ligand>
        <name>Mg(2+)</name>
        <dbReference type="ChEBI" id="CHEBI:18420"/>
    </ligand>
</feature>
<dbReference type="GO" id="GO:0071555">
    <property type="term" value="P:cell wall organization"/>
    <property type="evidence" value="ECO:0007669"/>
    <property type="project" value="TreeGrafter"/>
</dbReference>
<feature type="transmembrane region" description="Helical" evidence="12">
    <location>
        <begin position="130"/>
        <end position="150"/>
    </location>
</feature>